<name>D3RYA4_FERPA</name>
<proteinExistence type="predicted"/>
<reference evidence="3" key="1">
    <citation type="submission" date="2010-02" db="EMBL/GenBank/DDBJ databases">
        <title>Complete sequence of Ferroglobus placidus DSM 10642.</title>
        <authorList>
            <consortium name="US DOE Joint Genome Institute"/>
            <person name="Lucas S."/>
            <person name="Copeland A."/>
            <person name="Lapidus A."/>
            <person name="Cheng J.-F."/>
            <person name="Bruce D."/>
            <person name="Goodwin L."/>
            <person name="Pitluck S."/>
            <person name="Saunders E."/>
            <person name="Brettin T."/>
            <person name="Detter J.C."/>
            <person name="Han C."/>
            <person name="Tapia R."/>
            <person name="Larimer F."/>
            <person name="Land M."/>
            <person name="Hauser L."/>
            <person name="Kyrpides N."/>
            <person name="Ivanova N."/>
            <person name="Holmes D."/>
            <person name="Lovley D."/>
            <person name="Kyrpides N."/>
            <person name="Anderson I.J."/>
            <person name="Woyke T."/>
        </authorList>
    </citation>
    <scope>NUCLEOTIDE SEQUENCE [LARGE SCALE GENOMIC DNA]</scope>
    <source>
        <strain evidence="3">DSM 10642 / AEDII12DO</strain>
    </source>
</reference>
<keyword evidence="1" id="KW-1133">Transmembrane helix</keyword>
<dbReference type="STRING" id="589924.Ferp_1313"/>
<organism evidence="2 3">
    <name type="scientific">Ferroglobus placidus (strain DSM 10642 / AEDII12DO)</name>
    <dbReference type="NCBI Taxonomy" id="589924"/>
    <lineage>
        <taxon>Archaea</taxon>
        <taxon>Methanobacteriati</taxon>
        <taxon>Methanobacteriota</taxon>
        <taxon>Archaeoglobi</taxon>
        <taxon>Archaeoglobales</taxon>
        <taxon>Archaeoglobaceae</taxon>
        <taxon>Ferroglobus</taxon>
    </lineage>
</organism>
<gene>
    <name evidence="2" type="ordered locus">Ferp_1313</name>
</gene>
<accession>D3RYA4</accession>
<evidence type="ECO:0000313" key="3">
    <source>
        <dbReference type="Proteomes" id="UP000002613"/>
    </source>
</evidence>
<keyword evidence="1" id="KW-0812">Transmembrane</keyword>
<evidence type="ECO:0000313" key="2">
    <source>
        <dbReference type="EMBL" id="ADC65467.1"/>
    </source>
</evidence>
<dbReference type="eggNOG" id="arCOG04995">
    <property type="taxonomic scope" value="Archaea"/>
</dbReference>
<keyword evidence="3" id="KW-1185">Reference proteome</keyword>
<dbReference type="KEGG" id="fpl:Ferp_1313"/>
<feature type="transmembrane region" description="Helical" evidence="1">
    <location>
        <begin position="7"/>
        <end position="25"/>
    </location>
</feature>
<reference evidence="2 3" key="2">
    <citation type="journal article" date="2011" name="Stand. Genomic Sci.">
        <title>Complete genome sequence of Ferroglobus placidus AEDII12DO.</title>
        <authorList>
            <person name="Anderson I."/>
            <person name="Risso C."/>
            <person name="Holmes D."/>
            <person name="Lucas S."/>
            <person name="Copeland A."/>
            <person name="Lapidus A."/>
            <person name="Cheng J.F."/>
            <person name="Bruce D."/>
            <person name="Goodwin L."/>
            <person name="Pitluck S."/>
            <person name="Saunders E."/>
            <person name="Brettin T."/>
            <person name="Detter J.C."/>
            <person name="Han C."/>
            <person name="Tapia R."/>
            <person name="Larimer F."/>
            <person name="Land M."/>
            <person name="Hauser L."/>
            <person name="Woyke T."/>
            <person name="Lovley D."/>
            <person name="Kyrpides N."/>
            <person name="Ivanova N."/>
        </authorList>
    </citation>
    <scope>NUCLEOTIDE SEQUENCE [LARGE SCALE GENOMIC DNA]</scope>
    <source>
        <strain evidence="3">DSM 10642 / AEDII12DO</strain>
    </source>
</reference>
<dbReference type="Proteomes" id="UP000002613">
    <property type="component" value="Chromosome"/>
</dbReference>
<evidence type="ECO:0000256" key="1">
    <source>
        <dbReference type="SAM" id="Phobius"/>
    </source>
</evidence>
<dbReference type="HOGENOM" id="CLU_174501_0_0_2"/>
<feature type="transmembrane region" description="Helical" evidence="1">
    <location>
        <begin position="31"/>
        <end position="51"/>
    </location>
</feature>
<protein>
    <submittedName>
        <fullName evidence="2">Uncharacterized protein</fullName>
    </submittedName>
</protein>
<keyword evidence="1" id="KW-0472">Membrane</keyword>
<dbReference type="AlphaFoldDB" id="D3RYA4"/>
<dbReference type="PaxDb" id="589924-Ferp_1313"/>
<sequence length="106" mass="12768">MSMQREILFAALMVISAVILTWKWLSLYDRVDAVVIFSAFLLTFSLGMLLLSLEYRMHRMREEFENLKRLIAVNADDLESRIESKFKVYMEGLEERLERIERRLYR</sequence>
<dbReference type="EMBL" id="CP001899">
    <property type="protein sequence ID" value="ADC65467.1"/>
    <property type="molecule type" value="Genomic_DNA"/>
</dbReference>